<evidence type="ECO:0000259" key="2">
    <source>
        <dbReference type="Pfam" id="PF13193"/>
    </source>
</evidence>
<dbReference type="InterPro" id="IPR045851">
    <property type="entry name" value="AMP-bd_C_sf"/>
</dbReference>
<keyword evidence="4" id="KW-1185">Reference proteome</keyword>
<dbReference type="PROSITE" id="PS00455">
    <property type="entry name" value="AMP_BINDING"/>
    <property type="match status" value="1"/>
</dbReference>
<dbReference type="Pfam" id="PF13193">
    <property type="entry name" value="AMP-binding_C"/>
    <property type="match status" value="1"/>
</dbReference>
<protein>
    <submittedName>
        <fullName evidence="3">Amino acid adenylation domain-containing protein</fullName>
    </submittedName>
</protein>
<sequence length="531" mass="57504">MSAPDAPPILAETDDVLAPTTVLSLVKTQVTSAPDAQAVRCGGASVTYGTVWQRSEELARTLVRLGVGQGRTVGLYAERSTDIVVMIIGVMRAGGVCVPLDVSYPEDRIRYMCDDAKVEVVVGHAEFFSRIGDFKPWAELGGVTIATRTDVNLLANAWTSAAETAELPELATDDLAYVVYTSGSTGRPKGVMYEHGNLANLIAWQIHDSRCTSTHRTAQFSPASFDIIFQETFTTLGSGGTLVCCSEDERLDPALLGDLIEREQINRIFMPFVAIQALARFAGNMTSRTHPLLEILTAGEQVQCGDRIREMFERLPDCRLVNQWGTTESHVSTRYSLPERVADWPALPPIGRPIAHTHIHVCDEHGGPVPHGEIGELWVAGAAVGRGYLGLPERTAANFLPDPCDAGTRAYRTGDLGRVNSQGELEFLGRKDTQVKVRGFRIELGEIETLLNSMPEIAEAAVVVIGSDDASERFLQAFVVPASPDLNRTEIAAALRKALPGYMVPSQIATVGSLPRTPSGKLDRLALVMAR</sequence>
<evidence type="ECO:0000313" key="3">
    <source>
        <dbReference type="EMBL" id="MFC4465237.1"/>
    </source>
</evidence>
<accession>A0ABV8YIW3</accession>
<dbReference type="InterPro" id="IPR020459">
    <property type="entry name" value="AMP-binding"/>
</dbReference>
<reference evidence="4" key="1">
    <citation type="journal article" date="2019" name="Int. J. Syst. Evol. Microbiol.">
        <title>The Global Catalogue of Microorganisms (GCM) 10K type strain sequencing project: providing services to taxonomists for standard genome sequencing and annotation.</title>
        <authorList>
            <consortium name="The Broad Institute Genomics Platform"/>
            <consortium name="The Broad Institute Genome Sequencing Center for Infectious Disease"/>
            <person name="Wu L."/>
            <person name="Ma J."/>
        </authorList>
    </citation>
    <scope>NUCLEOTIDE SEQUENCE [LARGE SCALE GENOMIC DNA]</scope>
    <source>
        <strain evidence="4">DT43</strain>
    </source>
</reference>
<dbReference type="Pfam" id="PF00501">
    <property type="entry name" value="AMP-binding"/>
    <property type="match status" value="1"/>
</dbReference>
<dbReference type="InterPro" id="IPR000873">
    <property type="entry name" value="AMP-dep_synth/lig_dom"/>
</dbReference>
<organism evidence="3 4">
    <name type="scientific">Streptomyces xiangluensis</name>
    <dbReference type="NCBI Taxonomy" id="2665720"/>
    <lineage>
        <taxon>Bacteria</taxon>
        <taxon>Bacillati</taxon>
        <taxon>Actinomycetota</taxon>
        <taxon>Actinomycetes</taxon>
        <taxon>Kitasatosporales</taxon>
        <taxon>Streptomycetaceae</taxon>
        <taxon>Streptomyces</taxon>
    </lineage>
</organism>
<gene>
    <name evidence="3" type="ORF">ACFPH6_11905</name>
</gene>
<dbReference type="RefSeq" id="WP_386341062.1">
    <property type="nucleotide sequence ID" value="NZ_JBHSFG010000020.1"/>
</dbReference>
<dbReference type="SUPFAM" id="SSF56801">
    <property type="entry name" value="Acetyl-CoA synthetase-like"/>
    <property type="match status" value="1"/>
</dbReference>
<dbReference type="InterPro" id="IPR025110">
    <property type="entry name" value="AMP-bd_C"/>
</dbReference>
<name>A0ABV8YIW3_9ACTN</name>
<comment type="caution">
    <text evidence="3">The sequence shown here is derived from an EMBL/GenBank/DDBJ whole genome shotgun (WGS) entry which is preliminary data.</text>
</comment>
<proteinExistence type="predicted"/>
<dbReference type="InterPro" id="IPR020845">
    <property type="entry name" value="AMP-binding_CS"/>
</dbReference>
<dbReference type="InterPro" id="IPR010071">
    <property type="entry name" value="AA_adenyl_dom"/>
</dbReference>
<dbReference type="PANTHER" id="PTHR45527:SF1">
    <property type="entry name" value="FATTY ACID SYNTHASE"/>
    <property type="match status" value="1"/>
</dbReference>
<evidence type="ECO:0000313" key="4">
    <source>
        <dbReference type="Proteomes" id="UP001596012"/>
    </source>
</evidence>
<dbReference type="Gene3D" id="3.40.50.980">
    <property type="match status" value="2"/>
</dbReference>
<dbReference type="Gene3D" id="2.30.38.10">
    <property type="entry name" value="Luciferase, Domain 3"/>
    <property type="match status" value="1"/>
</dbReference>
<evidence type="ECO:0000259" key="1">
    <source>
        <dbReference type="Pfam" id="PF00501"/>
    </source>
</evidence>
<feature type="domain" description="AMP-binding enzyme C-terminal" evidence="2">
    <location>
        <begin position="446"/>
        <end position="521"/>
    </location>
</feature>
<dbReference type="Proteomes" id="UP001596012">
    <property type="component" value="Unassembled WGS sequence"/>
</dbReference>
<dbReference type="EMBL" id="JBHSFG010000020">
    <property type="protein sequence ID" value="MFC4465237.1"/>
    <property type="molecule type" value="Genomic_DNA"/>
</dbReference>
<dbReference type="NCBIfam" id="TIGR01733">
    <property type="entry name" value="AA-adenyl-dom"/>
    <property type="match status" value="1"/>
</dbReference>
<dbReference type="Gene3D" id="3.30.300.30">
    <property type="match status" value="1"/>
</dbReference>
<dbReference type="PANTHER" id="PTHR45527">
    <property type="entry name" value="NONRIBOSOMAL PEPTIDE SYNTHETASE"/>
    <property type="match status" value="1"/>
</dbReference>
<dbReference type="PRINTS" id="PR00154">
    <property type="entry name" value="AMPBINDING"/>
</dbReference>
<feature type="domain" description="AMP-dependent synthetase/ligase" evidence="1">
    <location>
        <begin position="27"/>
        <end position="389"/>
    </location>
</feature>